<accession>A0A4P1QYC9</accession>
<dbReference type="AlphaFoldDB" id="A0A4P1QYC9"/>
<name>A0A4P1QYC9_LUPAN</name>
<dbReference type="Proteomes" id="UP000188354">
    <property type="component" value="Chromosome LG15"/>
</dbReference>
<evidence type="ECO:0000256" key="1">
    <source>
        <dbReference type="SAM" id="MobiDB-lite"/>
    </source>
</evidence>
<feature type="region of interest" description="Disordered" evidence="1">
    <location>
        <begin position="1"/>
        <end position="27"/>
    </location>
</feature>
<protein>
    <submittedName>
        <fullName evidence="2">Uncharacterized protein</fullName>
    </submittedName>
</protein>
<evidence type="ECO:0000313" key="3">
    <source>
        <dbReference type="Proteomes" id="UP000188354"/>
    </source>
</evidence>
<organism evidence="2 3">
    <name type="scientific">Lupinus angustifolius</name>
    <name type="common">Narrow-leaved blue lupine</name>
    <dbReference type="NCBI Taxonomy" id="3871"/>
    <lineage>
        <taxon>Eukaryota</taxon>
        <taxon>Viridiplantae</taxon>
        <taxon>Streptophyta</taxon>
        <taxon>Embryophyta</taxon>
        <taxon>Tracheophyta</taxon>
        <taxon>Spermatophyta</taxon>
        <taxon>Magnoliopsida</taxon>
        <taxon>eudicotyledons</taxon>
        <taxon>Gunneridae</taxon>
        <taxon>Pentapetalae</taxon>
        <taxon>rosids</taxon>
        <taxon>fabids</taxon>
        <taxon>Fabales</taxon>
        <taxon>Fabaceae</taxon>
        <taxon>Papilionoideae</taxon>
        <taxon>50 kb inversion clade</taxon>
        <taxon>genistoids sensu lato</taxon>
        <taxon>core genistoids</taxon>
        <taxon>Genisteae</taxon>
        <taxon>Lupinus</taxon>
    </lineage>
</organism>
<reference evidence="2 3" key="1">
    <citation type="journal article" date="2017" name="Plant Biotechnol. J.">
        <title>A comprehensive draft genome sequence for lupin (Lupinus angustifolius), an emerging health food: insights into plant-microbe interactions and legume evolution.</title>
        <authorList>
            <person name="Hane J.K."/>
            <person name="Ming Y."/>
            <person name="Kamphuis L.G."/>
            <person name="Nelson M.N."/>
            <person name="Garg G."/>
            <person name="Atkins C.A."/>
            <person name="Bayer P.E."/>
            <person name="Bravo A."/>
            <person name="Bringans S."/>
            <person name="Cannon S."/>
            <person name="Edwards D."/>
            <person name="Foley R."/>
            <person name="Gao L.L."/>
            <person name="Harrison M.J."/>
            <person name="Huang W."/>
            <person name="Hurgobin B."/>
            <person name="Li S."/>
            <person name="Liu C.W."/>
            <person name="McGrath A."/>
            <person name="Morahan G."/>
            <person name="Murray J."/>
            <person name="Weller J."/>
            <person name="Jian J."/>
            <person name="Singh K.B."/>
        </authorList>
    </citation>
    <scope>NUCLEOTIDE SEQUENCE [LARGE SCALE GENOMIC DNA]</scope>
    <source>
        <strain evidence="3">cv. Tanjil</strain>
        <tissue evidence="2">Whole plant</tissue>
    </source>
</reference>
<proteinExistence type="predicted"/>
<dbReference type="Gramene" id="OIV97304">
    <property type="protein sequence ID" value="OIV97304"/>
    <property type="gene ID" value="TanjilG_07056"/>
</dbReference>
<gene>
    <name evidence="2" type="ORF">TanjilG_07056</name>
</gene>
<sequence length="221" mass="24772">MENNVQQPEPQPEPEPQPQPQPQPEGPQLQEVLFQSYDHNPPITSLNQTTTFPINIAVYLAPMILDITVTNNSISITPTQPNNDNRPPQLHPLPDHLLFRRYAINLPYCLSFPTNITMATNTMFTTLYVDNTIFFDESRIIRRNNNTLVYENTLVHPIILPIYLHLNLINTTTNTTITVSFAIYTNNTIIVALLGMGITESIASFSVPNPIRNLGLAAPAA</sequence>
<keyword evidence="3" id="KW-1185">Reference proteome</keyword>
<dbReference type="EMBL" id="CM007375">
    <property type="protein sequence ID" value="OIV97304.1"/>
    <property type="molecule type" value="Genomic_DNA"/>
</dbReference>
<evidence type="ECO:0000313" key="2">
    <source>
        <dbReference type="EMBL" id="OIV97304.1"/>
    </source>
</evidence>
<feature type="compositionally biased region" description="Pro residues" evidence="1">
    <location>
        <begin position="9"/>
        <end position="25"/>
    </location>
</feature>